<name>A0A9P6DNT7_9AGAM</name>
<gene>
    <name evidence="2" type="ORF">BS47DRAFT_1373704</name>
</gene>
<dbReference type="EMBL" id="MU129062">
    <property type="protein sequence ID" value="KAF9508282.1"/>
    <property type="molecule type" value="Genomic_DNA"/>
</dbReference>
<proteinExistence type="predicted"/>
<dbReference type="Gene3D" id="1.20.200.10">
    <property type="entry name" value="Fumarase/aspartase (Central domain)"/>
    <property type="match status" value="2"/>
</dbReference>
<organism evidence="2 3">
    <name type="scientific">Hydnum rufescens UP504</name>
    <dbReference type="NCBI Taxonomy" id="1448309"/>
    <lineage>
        <taxon>Eukaryota</taxon>
        <taxon>Fungi</taxon>
        <taxon>Dikarya</taxon>
        <taxon>Basidiomycota</taxon>
        <taxon>Agaricomycotina</taxon>
        <taxon>Agaricomycetes</taxon>
        <taxon>Cantharellales</taxon>
        <taxon>Hydnaceae</taxon>
        <taxon>Hydnum</taxon>
    </lineage>
</organism>
<feature type="domain" description="Fumarate lyase N-terminal" evidence="1">
    <location>
        <begin position="46"/>
        <end position="105"/>
    </location>
</feature>
<evidence type="ECO:0000313" key="2">
    <source>
        <dbReference type="EMBL" id="KAF9508282.1"/>
    </source>
</evidence>
<evidence type="ECO:0000259" key="1">
    <source>
        <dbReference type="Pfam" id="PF00206"/>
    </source>
</evidence>
<evidence type="ECO:0000313" key="3">
    <source>
        <dbReference type="Proteomes" id="UP000886523"/>
    </source>
</evidence>
<keyword evidence="3" id="KW-1185">Reference proteome</keyword>
<dbReference type="PANTHER" id="PTHR11444:SF1">
    <property type="entry name" value="FUMARATE HYDRATASE, MITOCHONDRIAL"/>
    <property type="match status" value="1"/>
</dbReference>
<dbReference type="GO" id="GO:0005739">
    <property type="term" value="C:mitochondrion"/>
    <property type="evidence" value="ECO:0007669"/>
    <property type="project" value="TreeGrafter"/>
</dbReference>
<dbReference type="InterPro" id="IPR008948">
    <property type="entry name" value="L-Aspartase-like"/>
</dbReference>
<comment type="caution">
    <text evidence="2">The sequence shown here is derived from an EMBL/GenBank/DDBJ whole genome shotgun (WGS) entry which is preliminary data.</text>
</comment>
<dbReference type="OrthoDB" id="1738025at2759"/>
<reference evidence="2" key="1">
    <citation type="journal article" date="2020" name="Nat. Commun.">
        <title>Large-scale genome sequencing of mycorrhizal fungi provides insights into the early evolution of symbiotic traits.</title>
        <authorList>
            <person name="Miyauchi S."/>
            <person name="Kiss E."/>
            <person name="Kuo A."/>
            <person name="Drula E."/>
            <person name="Kohler A."/>
            <person name="Sanchez-Garcia M."/>
            <person name="Morin E."/>
            <person name="Andreopoulos B."/>
            <person name="Barry K.W."/>
            <person name="Bonito G."/>
            <person name="Buee M."/>
            <person name="Carver A."/>
            <person name="Chen C."/>
            <person name="Cichocki N."/>
            <person name="Clum A."/>
            <person name="Culley D."/>
            <person name="Crous P.W."/>
            <person name="Fauchery L."/>
            <person name="Girlanda M."/>
            <person name="Hayes R.D."/>
            <person name="Keri Z."/>
            <person name="LaButti K."/>
            <person name="Lipzen A."/>
            <person name="Lombard V."/>
            <person name="Magnuson J."/>
            <person name="Maillard F."/>
            <person name="Murat C."/>
            <person name="Nolan M."/>
            <person name="Ohm R.A."/>
            <person name="Pangilinan J."/>
            <person name="Pereira M.F."/>
            <person name="Perotto S."/>
            <person name="Peter M."/>
            <person name="Pfister S."/>
            <person name="Riley R."/>
            <person name="Sitrit Y."/>
            <person name="Stielow J.B."/>
            <person name="Szollosi G."/>
            <person name="Zifcakova L."/>
            <person name="Stursova M."/>
            <person name="Spatafora J.W."/>
            <person name="Tedersoo L."/>
            <person name="Vaario L.M."/>
            <person name="Yamada A."/>
            <person name="Yan M."/>
            <person name="Wang P."/>
            <person name="Xu J."/>
            <person name="Bruns T."/>
            <person name="Baldrian P."/>
            <person name="Vilgalys R."/>
            <person name="Dunand C."/>
            <person name="Henrissat B."/>
            <person name="Grigoriev I.V."/>
            <person name="Hibbett D."/>
            <person name="Nagy L.G."/>
            <person name="Martin F.M."/>
        </authorList>
    </citation>
    <scope>NUCLEOTIDE SEQUENCE</scope>
    <source>
        <strain evidence="2">UP504</strain>
    </source>
</reference>
<accession>A0A9P6DNT7</accession>
<dbReference type="GO" id="GO:0006099">
    <property type="term" value="P:tricarboxylic acid cycle"/>
    <property type="evidence" value="ECO:0007669"/>
    <property type="project" value="TreeGrafter"/>
</dbReference>
<dbReference type="PANTHER" id="PTHR11444">
    <property type="entry name" value="ASPARTATEAMMONIA/ARGININOSUCCINATE/ADENYLOSUCCINATE LYASE"/>
    <property type="match status" value="1"/>
</dbReference>
<dbReference type="GO" id="GO:0006108">
    <property type="term" value="P:malate metabolic process"/>
    <property type="evidence" value="ECO:0007669"/>
    <property type="project" value="TreeGrafter"/>
</dbReference>
<dbReference type="SUPFAM" id="SSF48557">
    <property type="entry name" value="L-aspartase-like"/>
    <property type="match status" value="1"/>
</dbReference>
<dbReference type="Pfam" id="PF00206">
    <property type="entry name" value="Lyase_1"/>
    <property type="match status" value="2"/>
</dbReference>
<dbReference type="AlphaFoldDB" id="A0A9P6DNT7"/>
<dbReference type="Gene3D" id="1.10.275.10">
    <property type="entry name" value="Fumarase/aspartase (N-terminal domain)"/>
    <property type="match status" value="1"/>
</dbReference>
<dbReference type="GO" id="GO:0006106">
    <property type="term" value="P:fumarate metabolic process"/>
    <property type="evidence" value="ECO:0007669"/>
    <property type="project" value="InterPro"/>
</dbReference>
<sequence>MVPATRHWGPDWANFDIGGPTECLPLLLTRCSVKKTTARLLVMWVISGKLIDEFPLVVFQTGSGTQSNMSANKLGSPTLIHPNDHVNMSQSNNDASFPDAAMRIATAFDHIKIGRTHLQDAAPFVLAPEFTGYVQQAKNGMLEQGGTALSMIAVEISNITGHQFISAHGALNAVAVSSIKIANDIRCLWSGPRCGLGLSENEQGSSVMPGEVNPTVPTQCEALTMVAAHVMGSNATVSISGSTGRFEVATTIKNVLQSIRLRLPPTIVTSLHPLTRIVVGIQANEKRINQHVNNSGTLATILNSHMGYDMSKKATAALGLLAPGESGGQVRAELILYPELEVVAP</sequence>
<protein>
    <recommendedName>
        <fullName evidence="1">Fumarate lyase N-terminal domain-containing protein</fullName>
    </recommendedName>
</protein>
<dbReference type="InterPro" id="IPR024083">
    <property type="entry name" value="Fumarase/histidase_N"/>
</dbReference>
<feature type="domain" description="Fumarate lyase N-terminal" evidence="1">
    <location>
        <begin position="164"/>
        <end position="232"/>
    </location>
</feature>
<dbReference type="Proteomes" id="UP000886523">
    <property type="component" value="Unassembled WGS sequence"/>
</dbReference>
<dbReference type="InterPro" id="IPR005677">
    <property type="entry name" value="Fum_hydII"/>
</dbReference>
<dbReference type="InterPro" id="IPR022761">
    <property type="entry name" value="Fumarate_lyase_N"/>
</dbReference>
<dbReference type="GO" id="GO:0004333">
    <property type="term" value="F:fumarate hydratase activity"/>
    <property type="evidence" value="ECO:0007669"/>
    <property type="project" value="InterPro"/>
</dbReference>